<dbReference type="Proteomes" id="UP001174909">
    <property type="component" value="Unassembled WGS sequence"/>
</dbReference>
<keyword evidence="4 7" id="KW-0698">rRNA processing</keyword>
<evidence type="ECO:0000313" key="13">
    <source>
        <dbReference type="Proteomes" id="UP001174909"/>
    </source>
</evidence>
<evidence type="ECO:0000313" key="12">
    <source>
        <dbReference type="EMBL" id="CAI8030482.1"/>
    </source>
</evidence>
<dbReference type="GO" id="GO:0045943">
    <property type="term" value="P:positive regulation of transcription by RNA polymerase I"/>
    <property type="evidence" value="ECO:0007669"/>
    <property type="project" value="TreeGrafter"/>
</dbReference>
<feature type="region of interest" description="Disordered" evidence="8">
    <location>
        <begin position="873"/>
        <end position="920"/>
    </location>
</feature>
<dbReference type="InterPro" id="IPR016024">
    <property type="entry name" value="ARM-type_fold"/>
</dbReference>
<feature type="compositionally biased region" description="Acidic residues" evidence="8">
    <location>
        <begin position="464"/>
        <end position="476"/>
    </location>
</feature>
<feature type="region of interest" description="Disordered" evidence="8">
    <location>
        <begin position="456"/>
        <end position="481"/>
    </location>
</feature>
<evidence type="ECO:0000256" key="5">
    <source>
        <dbReference type="ARBA" id="ARBA00023242"/>
    </source>
</evidence>
<evidence type="ECO:0000256" key="6">
    <source>
        <dbReference type="ARBA" id="ARBA00023274"/>
    </source>
</evidence>
<protein>
    <recommendedName>
        <fullName evidence="7">HEAT repeat-containing protein 1</fullName>
    </recommendedName>
</protein>
<proteinExistence type="inferred from homology"/>
<evidence type="ECO:0000256" key="8">
    <source>
        <dbReference type="SAM" id="MobiDB-lite"/>
    </source>
</evidence>
<gene>
    <name evidence="12" type="ORF">GBAR_LOCUS17286</name>
</gene>
<dbReference type="GO" id="GO:0034455">
    <property type="term" value="C:t-UTP complex"/>
    <property type="evidence" value="ECO:0007669"/>
    <property type="project" value="TreeGrafter"/>
</dbReference>
<evidence type="ECO:0000256" key="3">
    <source>
        <dbReference type="ARBA" id="ARBA00022517"/>
    </source>
</evidence>
<dbReference type="InterPro" id="IPR012954">
    <property type="entry name" value="BP28_C_dom"/>
</dbReference>
<comment type="similarity">
    <text evidence="2 7">Belongs to the HEATR1/UTP10 family.</text>
</comment>
<accession>A0AA35SK57</accession>
<dbReference type="Pfam" id="PF23243">
    <property type="entry name" value="HEAT_HEATR1"/>
    <property type="match status" value="1"/>
</dbReference>
<feature type="domain" description="U3 small nucleolar RNA-associated protein 10 N-terminal" evidence="10">
    <location>
        <begin position="238"/>
        <end position="351"/>
    </location>
</feature>
<organism evidence="12 13">
    <name type="scientific">Geodia barretti</name>
    <name type="common">Barrett's horny sponge</name>
    <dbReference type="NCBI Taxonomy" id="519541"/>
    <lineage>
        <taxon>Eukaryota</taxon>
        <taxon>Metazoa</taxon>
        <taxon>Porifera</taxon>
        <taxon>Demospongiae</taxon>
        <taxon>Heteroscleromorpha</taxon>
        <taxon>Tetractinellida</taxon>
        <taxon>Astrophorina</taxon>
        <taxon>Geodiidae</taxon>
        <taxon>Geodia</taxon>
    </lineage>
</organism>
<dbReference type="GO" id="GO:0032040">
    <property type="term" value="C:small-subunit processome"/>
    <property type="evidence" value="ECO:0007669"/>
    <property type="project" value="TreeGrafter"/>
</dbReference>
<dbReference type="InterPro" id="IPR040191">
    <property type="entry name" value="UTP10"/>
</dbReference>
<dbReference type="InterPro" id="IPR022125">
    <property type="entry name" value="U3snoRNP10_N"/>
</dbReference>
<keyword evidence="6 7" id="KW-0687">Ribonucleoprotein</keyword>
<keyword evidence="13" id="KW-1185">Reference proteome</keyword>
<dbReference type="Gene3D" id="1.25.10.10">
    <property type="entry name" value="Leucine-rich Repeat Variant"/>
    <property type="match status" value="2"/>
</dbReference>
<dbReference type="GO" id="GO:0000462">
    <property type="term" value="P:maturation of SSU-rRNA from tricistronic rRNA transcript (SSU-rRNA, 5.8S rRNA, LSU-rRNA)"/>
    <property type="evidence" value="ECO:0007669"/>
    <property type="project" value="TreeGrafter"/>
</dbReference>
<evidence type="ECO:0000259" key="10">
    <source>
        <dbReference type="Pfam" id="PF12397"/>
    </source>
</evidence>
<feature type="domain" description="BP28 C-terminal" evidence="9">
    <location>
        <begin position="1830"/>
        <end position="1889"/>
    </location>
</feature>
<keyword evidence="5 7" id="KW-0539">Nucleus</keyword>
<dbReference type="Pfam" id="PF08146">
    <property type="entry name" value="BP28CT"/>
    <property type="match status" value="1"/>
</dbReference>
<feature type="region of interest" description="Disordered" evidence="8">
    <location>
        <begin position="1327"/>
        <end position="1350"/>
    </location>
</feature>
<feature type="domain" description="Utp10/HEAT1 HEAT-repeats" evidence="11">
    <location>
        <begin position="1349"/>
        <end position="1522"/>
    </location>
</feature>
<evidence type="ECO:0000256" key="7">
    <source>
        <dbReference type="RuleBase" id="RU367065"/>
    </source>
</evidence>
<dbReference type="PANTHER" id="PTHR13457">
    <property type="entry name" value="BAP28"/>
    <property type="match status" value="1"/>
</dbReference>
<comment type="function">
    <text evidence="7">Involved in nucleolar processing of pre-18S ribosomal RNA.</text>
</comment>
<evidence type="ECO:0000256" key="1">
    <source>
        <dbReference type="ARBA" id="ARBA00004604"/>
    </source>
</evidence>
<evidence type="ECO:0000256" key="4">
    <source>
        <dbReference type="ARBA" id="ARBA00022552"/>
    </source>
</evidence>
<evidence type="ECO:0000256" key="2">
    <source>
        <dbReference type="ARBA" id="ARBA00010559"/>
    </source>
</evidence>
<dbReference type="InterPro" id="IPR011989">
    <property type="entry name" value="ARM-like"/>
</dbReference>
<comment type="caution">
    <text evidence="12">The sequence shown here is derived from an EMBL/GenBank/DDBJ whole genome shotgun (WGS) entry which is preliminary data.</text>
</comment>
<dbReference type="Pfam" id="PF12397">
    <property type="entry name" value="U3snoRNP10"/>
    <property type="match status" value="1"/>
</dbReference>
<dbReference type="GO" id="GO:0030686">
    <property type="term" value="C:90S preribosome"/>
    <property type="evidence" value="ECO:0007669"/>
    <property type="project" value="TreeGrafter"/>
</dbReference>
<reference evidence="12" key="1">
    <citation type="submission" date="2023-03" db="EMBL/GenBank/DDBJ databases">
        <authorList>
            <person name="Steffen K."/>
            <person name="Cardenas P."/>
        </authorList>
    </citation>
    <scope>NUCLEOTIDE SEQUENCE</scope>
</reference>
<feature type="region of interest" description="Disordered" evidence="8">
    <location>
        <begin position="1117"/>
        <end position="1154"/>
    </location>
</feature>
<sequence length="2023" mass="222127">MTSLARQLERLAIPGQPSLRQLVSKKRPSLLFDRREAADMDADTFFSLGRNGLEELIGIDHTFSQFEDSLFTESSKEFERSVQTPDVLVELDRNLSVFLRRISPYLLLKPAQKCLEWLVHAYRVHSCNVDAVVECVLPYYETKLFARVVQLLPLKSPSSRWHWLRPLQKAGSPLSRLSLVQHCLSDLSFLVFVCEMVPRAVAVHKRSPPGSSRSVLALYCSTVITVLESEGGTDEEVVGRLLPYLLKGLKSRVVEYRAASYMIAGQLVSKASLERRVSTALLDAITKHLESDLSSEALCCAAVVCHTQNITKLSSKTVRNLLQVCGLPSLLFSISSSHDVSPLLKLLLSALISAHFGNHADEVALEIILTALDEVPLDEEVVLSLIRELLHHFVSECVEKSLTKEEVEEGEGRGEEKMESLKSSMVTLAQSLDAKYPQLMDKALRNAVVEMAAAWKKSGMKEEGTDDEEEEEEGEGEEGKSEGLKWIHEFKGGLQDREFASSCLVSRLHDDEPAVVAAVLDLGGKVLTRYVSTEFLLPPLFSILTRHNLPLSPTPWQDIATSALSLLTSAPLSKTLLPEQLDDVVITSLPLLFVRRRGNRLAGGVASVLSEADHVLVNCLRELMEDDDWRSGCNSGSEKDSVALAAANSALIRHLGSVLALLQPSVRNQLVKKLLSKATDSSPDDPAHFVFIGMLGVCHGDRLHPLYVLVATSPVTAAPIPSLVDIIRPVVRKNLRSHQAHYLMLLWLLDTLVTHLPTVEVSTEMWLGVPGDSEGDDANEQWLYHSALLSLFSLLTSHTLHDVAPRPSQDLFHELLKVCPPLQQRPPTEVSCHDVETAPIALDDPPPPGCISVATQASSLAVFSSYLNRAISPHPTHQSLPTHPPTDARLSLPPPVKTSSARLSAPTPRSKAYKIDTSPPSTKTSYDILVDSELSLTSDPSFLPHLLGQLSATEPAPGRHQTSRKELELRDRNAVLDGLLGGILTHVVELSPPPHVQASLLRILLKVSATQPLLKKLLEKCSAHSKSSPNEAETLLVPHEVETLRLCLACLTPHVANRFLETFLESSDTHLSFQLLLRALGLTTPLSPSLPSPLEMALHQLELSAELVAEVVTGLSRHLGGEDPPPTPTRKKQRHTKEVELAGKSSSANEQGPPRGWRGVTVLLELLQDSCSSSVTDSHLLTPHYFALLSRCLQAEEGERLQLEYTQQLLLGGLLSICRHLTSLGIEEARALMPESVFNMELVVQCVRLSSNPLTHHHSLLLLSSAAALYPSRVLHNIMPVFTFMGSSLLRSDDRYSFQVITQTLDSVIPVLIQSWSSVLSSLASTPRTTTPRSTSHHKPRPQTPPTSTEEVVTEIVRVFVDAIPHVPDHRRLPLLSHLLLRVGPAQFLSVALGLLLTKHVEQLRVKEQTPKEAVLSGSFAVSVAQLFCGELQLAAVDRLLSYTTSLPVVKAHSISAARQLSADVNRIFNVATHSQKQLQQFKCSSFSLMSSVLSHRRLSEQVTCVAEDSMEAVATSIHSILQGSLDYETVVAHHKPSPQSKNSSMKLHLSLVNKIGDVVGHVTALLTPGSLVAVVMHLLGVAGDEVKTKALKIVARKLEEGKSYFASDQDECLVQLLGAVVGVAKSDSSHLLTRHSAVYCVKLLARRLAHNNHHSHLTQALQEMLSLLSNSDGLSSEFTGSCLLAVAELSSSLGPHLIPYLPPSLPPVMNRLTEGVGVMVQTAAVATLGVIVQTLPKFLSSFAATIVQKLCWLERSERGGEGKERAQLAKEAALTRERVANLVPARTLVPVYAKVYHLVCPLGKGPLLALLEMVKLTVSSLAQEDARSLSSLLGDLFMLCLNHRAQQKQLSEVSMEDLDEVEGKCVEAFTRLVVHLSESVFRPMFLKVDHVYSHGCFRPMFLKISNQVGGGPVFQRRVEKLLCPCVAQLAVAAGREDLWKALNYQLLLKTRHKKAEVRYAVVVVLKEVYSRLGNEFMTLLPETIPFLAELLEDESEEVEQETRSLISTIETHVGESIQQYFT</sequence>
<evidence type="ECO:0000259" key="11">
    <source>
        <dbReference type="Pfam" id="PF23243"/>
    </source>
</evidence>
<dbReference type="PANTHER" id="PTHR13457:SF1">
    <property type="entry name" value="HEAT REPEAT-CONTAINING PROTEIN 1"/>
    <property type="match status" value="1"/>
</dbReference>
<name>A0AA35SK57_GEOBA</name>
<evidence type="ECO:0000259" key="9">
    <source>
        <dbReference type="Pfam" id="PF08146"/>
    </source>
</evidence>
<dbReference type="InterPro" id="IPR056473">
    <property type="entry name" value="HEAT_Utp10/HEAT1"/>
</dbReference>
<comment type="subcellular location">
    <subcellularLocation>
        <location evidence="1 7">Nucleus</location>
        <location evidence="1 7">Nucleolus</location>
    </subcellularLocation>
</comment>
<keyword evidence="3 7" id="KW-0690">Ribosome biogenesis</keyword>
<dbReference type="EMBL" id="CASHTH010002483">
    <property type="protein sequence ID" value="CAI8030482.1"/>
    <property type="molecule type" value="Genomic_DNA"/>
</dbReference>
<dbReference type="SUPFAM" id="SSF48371">
    <property type="entry name" value="ARM repeat"/>
    <property type="match status" value="2"/>
</dbReference>
<dbReference type="GO" id="GO:0030515">
    <property type="term" value="F:snoRNA binding"/>
    <property type="evidence" value="ECO:0007669"/>
    <property type="project" value="TreeGrafter"/>
</dbReference>